<reference evidence="1 2" key="1">
    <citation type="submission" date="2023-08" db="EMBL/GenBank/DDBJ databases">
        <authorList>
            <person name="Park J.-S."/>
        </authorList>
    </citation>
    <scope>NUCLEOTIDE SEQUENCE [LARGE SCALE GENOMIC DNA]</scope>
    <source>
        <strain evidence="1 2">2205SS18-9</strain>
    </source>
</reference>
<organism evidence="1 2">
    <name type="scientific">Chengkuizengella axinellae</name>
    <dbReference type="NCBI Taxonomy" id="3064388"/>
    <lineage>
        <taxon>Bacteria</taxon>
        <taxon>Bacillati</taxon>
        <taxon>Bacillota</taxon>
        <taxon>Bacilli</taxon>
        <taxon>Bacillales</taxon>
        <taxon>Paenibacillaceae</taxon>
        <taxon>Chengkuizengella</taxon>
    </lineage>
</organism>
<evidence type="ECO:0000313" key="2">
    <source>
        <dbReference type="Proteomes" id="UP001231941"/>
    </source>
</evidence>
<name>A0ABT9IWG5_9BACL</name>
<sequence length="52" mass="6363">MEQFEKQRLIEEYQKCVDEMVEAVNDNPELLTIHEQEIDRIKMKLEQLKEVE</sequence>
<accession>A0ABT9IWG5</accession>
<evidence type="ECO:0000313" key="1">
    <source>
        <dbReference type="EMBL" id="MDP5273678.1"/>
    </source>
</evidence>
<dbReference type="EMBL" id="JAVAMP010000002">
    <property type="protein sequence ID" value="MDP5273678.1"/>
    <property type="molecule type" value="Genomic_DNA"/>
</dbReference>
<gene>
    <name evidence="1" type="ORF">Q5Y73_06155</name>
</gene>
<proteinExistence type="predicted"/>
<protein>
    <submittedName>
        <fullName evidence="1">Uncharacterized protein</fullName>
    </submittedName>
</protein>
<comment type="caution">
    <text evidence="1">The sequence shown here is derived from an EMBL/GenBank/DDBJ whole genome shotgun (WGS) entry which is preliminary data.</text>
</comment>
<keyword evidence="2" id="KW-1185">Reference proteome</keyword>
<dbReference type="RefSeq" id="WP_305990985.1">
    <property type="nucleotide sequence ID" value="NZ_JAVAMP010000002.1"/>
</dbReference>
<dbReference type="Proteomes" id="UP001231941">
    <property type="component" value="Unassembled WGS sequence"/>
</dbReference>